<keyword evidence="3" id="KW-0203">Cytokinin biosynthesis</keyword>
<dbReference type="InterPro" id="IPR031100">
    <property type="entry name" value="LOG_fam"/>
</dbReference>
<dbReference type="RefSeq" id="WP_072318783.1">
    <property type="nucleotide sequence ID" value="NZ_FPJE01000024.1"/>
</dbReference>
<dbReference type="InterPro" id="IPR005269">
    <property type="entry name" value="LOG"/>
</dbReference>
<dbReference type="Pfam" id="PF03641">
    <property type="entry name" value="Lysine_decarbox"/>
    <property type="match status" value="1"/>
</dbReference>
<dbReference type="Gene3D" id="3.40.50.450">
    <property type="match status" value="1"/>
</dbReference>
<dbReference type="EC" id="3.2.2.n1" evidence="3"/>
<dbReference type="NCBIfam" id="TIGR00730">
    <property type="entry name" value="Rossman fold protein, TIGR00730 family"/>
    <property type="match status" value="1"/>
</dbReference>
<evidence type="ECO:0000256" key="3">
    <source>
        <dbReference type="RuleBase" id="RU363015"/>
    </source>
</evidence>
<dbReference type="GO" id="GO:0009691">
    <property type="term" value="P:cytokinin biosynthetic process"/>
    <property type="evidence" value="ECO:0007669"/>
    <property type="project" value="UniProtKB-UniRule"/>
</dbReference>
<dbReference type="PANTHER" id="PTHR31223:SF70">
    <property type="entry name" value="LOG FAMILY PROTEIN YJL055W"/>
    <property type="match status" value="1"/>
</dbReference>
<dbReference type="OrthoDB" id="9801098at2"/>
<evidence type="ECO:0000313" key="5">
    <source>
        <dbReference type="Proteomes" id="UP000182248"/>
    </source>
</evidence>
<sequence>MKRITVYCGSNDGLDPMYKAQAYLLGQTLAQRDIELVYGGAQVGLMGAIADGALEQGGKVTGVLPNFLRNKEIAHRKLTELLLVETMSQRKIKIEDLADGIIALPGGYGTLDELFEALTNAQLQLHRKPIGLLNVQGFYDGLVQLLDTMTSRGLLRKNNRDMLLISEDIEDLLDKMDRYEAPAGSKWIGKN</sequence>
<comment type="similarity">
    <text evidence="2 3">Belongs to the LOG family.</text>
</comment>
<keyword evidence="3" id="KW-0378">Hydrolase</keyword>
<keyword evidence="5" id="KW-1185">Reference proteome</keyword>
<evidence type="ECO:0000256" key="2">
    <source>
        <dbReference type="ARBA" id="ARBA00006763"/>
    </source>
</evidence>
<evidence type="ECO:0000313" key="4">
    <source>
        <dbReference type="EMBL" id="SFW71025.1"/>
    </source>
</evidence>
<gene>
    <name evidence="4" type="ORF">SAMN02927921_03530</name>
</gene>
<comment type="catalytic activity">
    <reaction evidence="1">
        <text>AMP + H2O = D-ribose 5-phosphate + adenine</text>
        <dbReference type="Rhea" id="RHEA:20129"/>
        <dbReference type="ChEBI" id="CHEBI:15377"/>
        <dbReference type="ChEBI" id="CHEBI:16708"/>
        <dbReference type="ChEBI" id="CHEBI:78346"/>
        <dbReference type="ChEBI" id="CHEBI:456215"/>
        <dbReference type="EC" id="3.2.2.4"/>
    </reaction>
</comment>
<protein>
    <recommendedName>
        <fullName evidence="3">Cytokinin riboside 5'-monophosphate phosphoribohydrolase</fullName>
        <ecNumber evidence="3">3.2.2.n1</ecNumber>
    </recommendedName>
</protein>
<dbReference type="STRING" id="1150368.SAMN02927921_03530"/>
<dbReference type="AlphaFoldDB" id="A0A1K1RGE9"/>
<dbReference type="GO" id="GO:0008714">
    <property type="term" value="F:AMP nucleosidase activity"/>
    <property type="evidence" value="ECO:0007669"/>
    <property type="project" value="UniProtKB-EC"/>
</dbReference>
<name>A0A1K1RGE9_9FLAO</name>
<dbReference type="Proteomes" id="UP000182248">
    <property type="component" value="Unassembled WGS sequence"/>
</dbReference>
<accession>A0A1K1RGE9</accession>
<organism evidence="4 5">
    <name type="scientific">Sinomicrobium oceani</name>
    <dbReference type="NCBI Taxonomy" id="1150368"/>
    <lineage>
        <taxon>Bacteria</taxon>
        <taxon>Pseudomonadati</taxon>
        <taxon>Bacteroidota</taxon>
        <taxon>Flavobacteriia</taxon>
        <taxon>Flavobacteriales</taxon>
        <taxon>Flavobacteriaceae</taxon>
        <taxon>Sinomicrobium</taxon>
    </lineage>
</organism>
<reference evidence="4 5" key="1">
    <citation type="submission" date="2016-11" db="EMBL/GenBank/DDBJ databases">
        <authorList>
            <person name="Jaros S."/>
            <person name="Januszkiewicz K."/>
            <person name="Wedrychowicz H."/>
        </authorList>
    </citation>
    <scope>NUCLEOTIDE SEQUENCE [LARGE SCALE GENOMIC DNA]</scope>
    <source>
        <strain evidence="4 5">CGMCC 1.12145</strain>
    </source>
</reference>
<dbReference type="PANTHER" id="PTHR31223">
    <property type="entry name" value="LOG FAMILY PROTEIN YJL055W"/>
    <property type="match status" value="1"/>
</dbReference>
<proteinExistence type="inferred from homology"/>
<dbReference type="GO" id="GO:0005829">
    <property type="term" value="C:cytosol"/>
    <property type="evidence" value="ECO:0007669"/>
    <property type="project" value="TreeGrafter"/>
</dbReference>
<evidence type="ECO:0000256" key="1">
    <source>
        <dbReference type="ARBA" id="ARBA00000274"/>
    </source>
</evidence>
<dbReference type="EMBL" id="FPJE01000024">
    <property type="protein sequence ID" value="SFW71025.1"/>
    <property type="molecule type" value="Genomic_DNA"/>
</dbReference>
<dbReference type="SUPFAM" id="SSF102405">
    <property type="entry name" value="MCP/YpsA-like"/>
    <property type="match status" value="1"/>
</dbReference>